<dbReference type="HOGENOM" id="CLU_3074217_0_0_1"/>
<dbReference type="Proteomes" id="UP000053424">
    <property type="component" value="Unassembled WGS sequence"/>
</dbReference>
<evidence type="ECO:0000313" key="3">
    <source>
        <dbReference type="Proteomes" id="UP000053424"/>
    </source>
</evidence>
<reference evidence="2 3" key="1">
    <citation type="submission" date="2014-04" db="EMBL/GenBank/DDBJ databases">
        <authorList>
            <consortium name="DOE Joint Genome Institute"/>
            <person name="Kuo A."/>
            <person name="Gay G."/>
            <person name="Dore J."/>
            <person name="Kohler A."/>
            <person name="Nagy L.G."/>
            <person name="Floudas D."/>
            <person name="Copeland A."/>
            <person name="Barry K.W."/>
            <person name="Cichocki N."/>
            <person name="Veneault-Fourrey C."/>
            <person name="LaButti K."/>
            <person name="Lindquist E.A."/>
            <person name="Lipzen A."/>
            <person name="Lundell T."/>
            <person name="Morin E."/>
            <person name="Murat C."/>
            <person name="Sun H."/>
            <person name="Tunlid A."/>
            <person name="Henrissat B."/>
            <person name="Grigoriev I.V."/>
            <person name="Hibbett D.S."/>
            <person name="Martin F."/>
            <person name="Nordberg H.P."/>
            <person name="Cantor M.N."/>
            <person name="Hua S.X."/>
        </authorList>
    </citation>
    <scope>NUCLEOTIDE SEQUENCE [LARGE SCALE GENOMIC DNA]</scope>
    <source>
        <strain evidence="3">h7</strain>
    </source>
</reference>
<evidence type="ECO:0000313" key="2">
    <source>
        <dbReference type="EMBL" id="KIM42547.1"/>
    </source>
</evidence>
<sequence>MITVVEMRGRDSPSGYVFHTKPGKLREGIRGRRAGRSTFNARPSLAMEYTRFV</sequence>
<dbReference type="EMBL" id="KN831777">
    <property type="protein sequence ID" value="KIM42547.1"/>
    <property type="molecule type" value="Genomic_DNA"/>
</dbReference>
<feature type="non-terminal residue" evidence="2">
    <location>
        <position position="53"/>
    </location>
</feature>
<proteinExistence type="predicted"/>
<feature type="region of interest" description="Disordered" evidence="1">
    <location>
        <begin position="1"/>
        <end position="22"/>
    </location>
</feature>
<accession>A0A0C2YNE9</accession>
<protein>
    <submittedName>
        <fullName evidence="2">Uncharacterized protein</fullName>
    </submittedName>
</protein>
<name>A0A0C2YNE9_HEBCY</name>
<dbReference type="AlphaFoldDB" id="A0A0C2YNE9"/>
<organism evidence="2 3">
    <name type="scientific">Hebeloma cylindrosporum</name>
    <dbReference type="NCBI Taxonomy" id="76867"/>
    <lineage>
        <taxon>Eukaryota</taxon>
        <taxon>Fungi</taxon>
        <taxon>Dikarya</taxon>
        <taxon>Basidiomycota</taxon>
        <taxon>Agaricomycotina</taxon>
        <taxon>Agaricomycetes</taxon>
        <taxon>Agaricomycetidae</taxon>
        <taxon>Agaricales</taxon>
        <taxon>Agaricineae</taxon>
        <taxon>Hymenogastraceae</taxon>
        <taxon>Hebeloma</taxon>
    </lineage>
</organism>
<reference evidence="3" key="2">
    <citation type="submission" date="2015-01" db="EMBL/GenBank/DDBJ databases">
        <title>Evolutionary Origins and Diversification of the Mycorrhizal Mutualists.</title>
        <authorList>
            <consortium name="DOE Joint Genome Institute"/>
            <consortium name="Mycorrhizal Genomics Consortium"/>
            <person name="Kohler A."/>
            <person name="Kuo A."/>
            <person name="Nagy L.G."/>
            <person name="Floudas D."/>
            <person name="Copeland A."/>
            <person name="Barry K.W."/>
            <person name="Cichocki N."/>
            <person name="Veneault-Fourrey C."/>
            <person name="LaButti K."/>
            <person name="Lindquist E.A."/>
            <person name="Lipzen A."/>
            <person name="Lundell T."/>
            <person name="Morin E."/>
            <person name="Murat C."/>
            <person name="Riley R."/>
            <person name="Ohm R."/>
            <person name="Sun H."/>
            <person name="Tunlid A."/>
            <person name="Henrissat B."/>
            <person name="Grigoriev I.V."/>
            <person name="Hibbett D.S."/>
            <person name="Martin F."/>
        </authorList>
    </citation>
    <scope>NUCLEOTIDE SEQUENCE [LARGE SCALE GENOMIC DNA]</scope>
    <source>
        <strain evidence="3">h7</strain>
    </source>
</reference>
<keyword evidence="3" id="KW-1185">Reference proteome</keyword>
<gene>
    <name evidence="2" type="ORF">M413DRAFT_444263</name>
</gene>
<evidence type="ECO:0000256" key="1">
    <source>
        <dbReference type="SAM" id="MobiDB-lite"/>
    </source>
</evidence>